<dbReference type="InterPro" id="IPR010330">
    <property type="entry name" value="CoiA_nuc"/>
</dbReference>
<sequence length="333" mass="39808">MLFAYTEEKKLITASARRDEKNCFCPDCGEPVICKAGKIKIPHFAHISGSNCFGLSEGETQEHLQLKQLFLDWGSRFECGWKMEEPLADLAQRPDLLQGNLAVEIQCSVINGSRLAKRINGYKQKGYQNWWLLGQKLWPADRLTHLQRQFCSFDQVKGIHLWLLEKDQLRLLYHIYEGEQFSYRETCWPSYSQSLNEIFQSTVFERPIPLFPTIEKRNSWKLALSMKLVQKNPKIRGLQHYFYQEHRHLLFLPEWMYFPSRYFFFYQEDLLVFRYLFQKEAKNASLIFQKFLAYRAENQKEWIFHQVDQQEILERLYLEAIFCQKKAKISAIR</sequence>
<dbReference type="Proteomes" id="UP001181046">
    <property type="component" value="Unassembled WGS sequence"/>
</dbReference>
<dbReference type="InterPro" id="IPR057253">
    <property type="entry name" value="CoiA-like_N"/>
</dbReference>
<dbReference type="Pfam" id="PF06054">
    <property type="entry name" value="CoiA_nuc"/>
    <property type="match status" value="1"/>
</dbReference>
<organism evidence="3 4">
    <name type="scientific">Enterococcus xiangfangensis</name>
    <dbReference type="NCBI Taxonomy" id="1296537"/>
    <lineage>
        <taxon>Bacteria</taxon>
        <taxon>Bacillati</taxon>
        <taxon>Bacillota</taxon>
        <taxon>Bacilli</taxon>
        <taxon>Lactobacillales</taxon>
        <taxon>Enterococcaceae</taxon>
        <taxon>Enterococcus</taxon>
    </lineage>
</organism>
<dbReference type="RefSeq" id="WP_137619362.1">
    <property type="nucleotide sequence ID" value="NZ_BJDX01000010.1"/>
</dbReference>
<protein>
    <submittedName>
        <fullName evidence="3">Competence protein CoiA family protein</fullName>
    </submittedName>
</protein>
<name>A0ABU3FBM3_9ENTE</name>
<evidence type="ECO:0000259" key="1">
    <source>
        <dbReference type="Pfam" id="PF06054"/>
    </source>
</evidence>
<gene>
    <name evidence="3" type="ORF">P7H27_08575</name>
</gene>
<dbReference type="Pfam" id="PF25164">
    <property type="entry name" value="CoiA_N"/>
    <property type="match status" value="1"/>
</dbReference>
<reference evidence="3" key="1">
    <citation type="submission" date="2023-03" db="EMBL/GenBank/DDBJ databases">
        <authorList>
            <person name="Shen W."/>
            <person name="Cai J."/>
        </authorList>
    </citation>
    <scope>NUCLEOTIDE SEQUENCE</scope>
    <source>
        <strain evidence="3">P66-3</strain>
    </source>
</reference>
<evidence type="ECO:0000313" key="3">
    <source>
        <dbReference type="EMBL" id="MDT2759816.1"/>
    </source>
</evidence>
<dbReference type="EMBL" id="JARQAJ010000004">
    <property type="protein sequence ID" value="MDT2759816.1"/>
    <property type="molecule type" value="Genomic_DNA"/>
</dbReference>
<evidence type="ECO:0000259" key="2">
    <source>
        <dbReference type="Pfam" id="PF25164"/>
    </source>
</evidence>
<feature type="domain" description="Competence protein CoiA-like N-terminal" evidence="2">
    <location>
        <begin position="15"/>
        <end position="52"/>
    </location>
</feature>
<keyword evidence="4" id="KW-1185">Reference proteome</keyword>
<accession>A0ABU3FBM3</accession>
<evidence type="ECO:0000313" key="4">
    <source>
        <dbReference type="Proteomes" id="UP001181046"/>
    </source>
</evidence>
<proteinExistence type="predicted"/>
<comment type="caution">
    <text evidence="3">The sequence shown here is derived from an EMBL/GenBank/DDBJ whole genome shotgun (WGS) entry which is preliminary data.</text>
</comment>
<feature type="domain" description="Competence protein CoiA nuclease-like" evidence="1">
    <location>
        <begin position="59"/>
        <end position="200"/>
    </location>
</feature>